<feature type="compositionally biased region" description="Basic residues" evidence="1">
    <location>
        <begin position="14"/>
        <end position="23"/>
    </location>
</feature>
<dbReference type="Proteomes" id="UP001281003">
    <property type="component" value="Unassembled WGS sequence"/>
</dbReference>
<dbReference type="EMBL" id="JAUTDP010000003">
    <property type="protein sequence ID" value="KAK3400583.1"/>
    <property type="molecule type" value="Genomic_DNA"/>
</dbReference>
<name>A0AAE0UDZ7_SORBR</name>
<reference evidence="3" key="2">
    <citation type="submission" date="2023-07" db="EMBL/GenBank/DDBJ databases">
        <authorList>
            <consortium name="Lawrence Berkeley National Laboratory"/>
            <person name="Haridas S."/>
            <person name="Hensen N."/>
            <person name="Bonometti L."/>
            <person name="Westerberg I."/>
            <person name="Brannstrom I.O."/>
            <person name="Guillou S."/>
            <person name="Cros-Aarteil S."/>
            <person name="Calhoun S."/>
            <person name="Kuo A."/>
            <person name="Mondo S."/>
            <person name="Pangilinan J."/>
            <person name="Riley R."/>
            <person name="LaButti K."/>
            <person name="Andreopoulos B."/>
            <person name="Lipzen A."/>
            <person name="Chen C."/>
            <person name="Yanf M."/>
            <person name="Daum C."/>
            <person name="Ng V."/>
            <person name="Clum A."/>
            <person name="Steindorff A."/>
            <person name="Ohm R."/>
            <person name="Martin F."/>
            <person name="Silar P."/>
            <person name="Natvig D."/>
            <person name="Lalanne C."/>
            <person name="Gautier V."/>
            <person name="Ament-velasquez S.L."/>
            <person name="Kruys A."/>
            <person name="Hutchinson M.I."/>
            <person name="Powell A.J."/>
            <person name="Barry K."/>
            <person name="Miller A.N."/>
            <person name="Grigoriev I.V."/>
            <person name="Debuchy R."/>
            <person name="Gladieux P."/>
            <person name="Thoren M.H."/>
            <person name="Johannesson H."/>
        </authorList>
    </citation>
    <scope>NUCLEOTIDE SEQUENCE</scope>
    <source>
        <strain evidence="3">FGSC 1904</strain>
    </source>
</reference>
<gene>
    <name evidence="3" type="ORF">B0T20DRAFT_149026</name>
</gene>
<evidence type="ECO:0000313" key="4">
    <source>
        <dbReference type="Proteomes" id="UP001281003"/>
    </source>
</evidence>
<feature type="domain" description="N-acetyltransferase ESCO zinc-finger" evidence="2">
    <location>
        <begin position="202"/>
        <end position="242"/>
    </location>
</feature>
<dbReference type="InterPro" id="IPR028005">
    <property type="entry name" value="AcTrfase_ESCO_Znf_dom"/>
</dbReference>
<organism evidence="3 4">
    <name type="scientific">Sordaria brevicollis</name>
    <dbReference type="NCBI Taxonomy" id="83679"/>
    <lineage>
        <taxon>Eukaryota</taxon>
        <taxon>Fungi</taxon>
        <taxon>Dikarya</taxon>
        <taxon>Ascomycota</taxon>
        <taxon>Pezizomycotina</taxon>
        <taxon>Sordariomycetes</taxon>
        <taxon>Sordariomycetidae</taxon>
        <taxon>Sordariales</taxon>
        <taxon>Sordariaceae</taxon>
        <taxon>Sordaria</taxon>
    </lineage>
</organism>
<feature type="region of interest" description="Disordered" evidence="1">
    <location>
        <begin position="233"/>
        <end position="260"/>
    </location>
</feature>
<sequence length="260" mass="28507">MSSEPVDAVPTTQPRKKPIRTYGRRSSAAVVKADSKPSTPRPLSPEDTPAPQLPPPGSPETVSSSIECPKPNAPKSSILSYFKAKPKTTTAESKETTNKAATPAPTTTEEVVSTPPSPPPSSTGQRKRRRLTTRPTFDDEYDVENQDSKRRKEDGDETPVTEDGTPMETPSASQIETDSTSTGQSAAKKKRSTKTPTKEMVQTTLSLTIGDPKPGFIVCKECSMLYNHLNDKDRRDHKRVHAAYIRGRSRSRNKEDNNDT</sequence>
<evidence type="ECO:0000313" key="3">
    <source>
        <dbReference type="EMBL" id="KAK3400583.1"/>
    </source>
</evidence>
<feature type="compositionally biased region" description="Low complexity" evidence="1">
    <location>
        <begin position="101"/>
        <end position="114"/>
    </location>
</feature>
<proteinExistence type="predicted"/>
<evidence type="ECO:0000256" key="1">
    <source>
        <dbReference type="SAM" id="MobiDB-lite"/>
    </source>
</evidence>
<feature type="compositionally biased region" description="Basic residues" evidence="1">
    <location>
        <begin position="235"/>
        <end position="251"/>
    </location>
</feature>
<keyword evidence="4" id="KW-1185">Reference proteome</keyword>
<reference evidence="3" key="1">
    <citation type="journal article" date="2023" name="Mol. Phylogenet. Evol.">
        <title>Genome-scale phylogeny and comparative genomics of the fungal order Sordariales.</title>
        <authorList>
            <person name="Hensen N."/>
            <person name="Bonometti L."/>
            <person name="Westerberg I."/>
            <person name="Brannstrom I.O."/>
            <person name="Guillou S."/>
            <person name="Cros-Aarteil S."/>
            <person name="Calhoun S."/>
            <person name="Haridas S."/>
            <person name="Kuo A."/>
            <person name="Mondo S."/>
            <person name="Pangilinan J."/>
            <person name="Riley R."/>
            <person name="LaButti K."/>
            <person name="Andreopoulos B."/>
            <person name="Lipzen A."/>
            <person name="Chen C."/>
            <person name="Yan M."/>
            <person name="Daum C."/>
            <person name="Ng V."/>
            <person name="Clum A."/>
            <person name="Steindorff A."/>
            <person name="Ohm R.A."/>
            <person name="Martin F."/>
            <person name="Silar P."/>
            <person name="Natvig D.O."/>
            <person name="Lalanne C."/>
            <person name="Gautier V."/>
            <person name="Ament-Velasquez S.L."/>
            <person name="Kruys A."/>
            <person name="Hutchinson M.I."/>
            <person name="Powell A.J."/>
            <person name="Barry K."/>
            <person name="Miller A.N."/>
            <person name="Grigoriev I.V."/>
            <person name="Debuchy R."/>
            <person name="Gladieux P."/>
            <person name="Hiltunen Thoren M."/>
            <person name="Johannesson H."/>
        </authorList>
    </citation>
    <scope>NUCLEOTIDE SEQUENCE</scope>
    <source>
        <strain evidence="3">FGSC 1904</strain>
    </source>
</reference>
<evidence type="ECO:0000259" key="2">
    <source>
        <dbReference type="Pfam" id="PF13878"/>
    </source>
</evidence>
<dbReference type="AlphaFoldDB" id="A0AAE0UDZ7"/>
<comment type="caution">
    <text evidence="3">The sequence shown here is derived from an EMBL/GenBank/DDBJ whole genome shotgun (WGS) entry which is preliminary data.</text>
</comment>
<dbReference type="Pfam" id="PF13878">
    <property type="entry name" value="zf-C2H2_3"/>
    <property type="match status" value="1"/>
</dbReference>
<protein>
    <recommendedName>
        <fullName evidence="2">N-acetyltransferase ESCO zinc-finger domain-containing protein</fullName>
    </recommendedName>
</protein>
<feature type="compositionally biased region" description="Polar residues" evidence="1">
    <location>
        <begin position="168"/>
        <end position="185"/>
    </location>
</feature>
<accession>A0AAE0UDZ7</accession>
<feature type="region of interest" description="Disordered" evidence="1">
    <location>
        <begin position="1"/>
        <end position="200"/>
    </location>
</feature>